<dbReference type="Proteomes" id="UP000076830">
    <property type="component" value="Chromosome"/>
</dbReference>
<dbReference type="PANTHER" id="PTHR35891">
    <property type="entry name" value="THIOL:DISULFIDE INTERCHANGE PROTEIN DSBA"/>
    <property type="match status" value="1"/>
</dbReference>
<dbReference type="PIRSF" id="PIRSF001488">
    <property type="entry name" value="Tdi_protein"/>
    <property type="match status" value="1"/>
</dbReference>
<dbReference type="Gene3D" id="3.40.30.10">
    <property type="entry name" value="Glutaredoxin"/>
    <property type="match status" value="1"/>
</dbReference>
<dbReference type="GO" id="GO:0042597">
    <property type="term" value="C:periplasmic space"/>
    <property type="evidence" value="ECO:0007669"/>
    <property type="project" value="UniProtKB-SubCell"/>
</dbReference>
<evidence type="ECO:0000259" key="5">
    <source>
        <dbReference type="PROSITE" id="PS51352"/>
    </source>
</evidence>
<keyword evidence="2" id="KW-0574">Periplasm</keyword>
<evidence type="ECO:0000313" key="7">
    <source>
        <dbReference type="Proteomes" id="UP000076830"/>
    </source>
</evidence>
<feature type="signal peptide" evidence="4">
    <location>
        <begin position="1"/>
        <end position="19"/>
    </location>
</feature>
<dbReference type="AlphaFoldDB" id="A0A167GK25"/>
<dbReference type="InterPro" id="IPR036249">
    <property type="entry name" value="Thioredoxin-like_sf"/>
</dbReference>
<feature type="chain" id="PRO_5007886914" description="Thiol:disulfide interchange protein" evidence="4">
    <location>
        <begin position="20"/>
        <end position="224"/>
    </location>
</feature>
<evidence type="ECO:0000256" key="4">
    <source>
        <dbReference type="SAM" id="SignalP"/>
    </source>
</evidence>
<evidence type="ECO:0000313" key="6">
    <source>
        <dbReference type="EMBL" id="ANB16646.1"/>
    </source>
</evidence>
<keyword evidence="2" id="KW-1015">Disulfide bond</keyword>
<accession>A0A167GK25</accession>
<protein>
    <recommendedName>
        <fullName evidence="2">Thiol:disulfide interchange protein</fullName>
    </recommendedName>
</protein>
<evidence type="ECO:0000256" key="2">
    <source>
        <dbReference type="PIRNR" id="PIRNR001488"/>
    </source>
</evidence>
<gene>
    <name evidence="6" type="ORF">I596_609</name>
</gene>
<dbReference type="EMBL" id="CP015249">
    <property type="protein sequence ID" value="ANB16646.1"/>
    <property type="molecule type" value="Genomic_DNA"/>
</dbReference>
<dbReference type="RefSeq" id="WP_067643893.1">
    <property type="nucleotide sequence ID" value="NZ_CP015249.1"/>
</dbReference>
<feature type="domain" description="Thioredoxin" evidence="5">
    <location>
        <begin position="8"/>
        <end position="168"/>
    </location>
</feature>
<dbReference type="STRING" id="1300342.I596_609"/>
<dbReference type="CDD" id="cd03019">
    <property type="entry name" value="DsbA_DsbA"/>
    <property type="match status" value="1"/>
</dbReference>
<evidence type="ECO:0000256" key="3">
    <source>
        <dbReference type="PIRSR" id="PIRSR001488-1"/>
    </source>
</evidence>
<dbReference type="InterPro" id="IPR013766">
    <property type="entry name" value="Thioredoxin_domain"/>
</dbReference>
<dbReference type="PROSITE" id="PS51352">
    <property type="entry name" value="THIOREDOXIN_2"/>
    <property type="match status" value="1"/>
</dbReference>
<dbReference type="Pfam" id="PF13462">
    <property type="entry name" value="Thioredoxin_4"/>
    <property type="match status" value="1"/>
</dbReference>
<keyword evidence="1 4" id="KW-0732">Signal</keyword>
<evidence type="ECO:0000256" key="1">
    <source>
        <dbReference type="ARBA" id="ARBA00022729"/>
    </source>
</evidence>
<proteinExistence type="inferred from homology"/>
<dbReference type="PATRIC" id="fig|1300342.3.peg.599"/>
<dbReference type="KEGG" id="dko:I596_609"/>
<dbReference type="SUPFAM" id="SSF52833">
    <property type="entry name" value="Thioredoxin-like"/>
    <property type="match status" value="1"/>
</dbReference>
<dbReference type="InterPro" id="IPR023205">
    <property type="entry name" value="DsbA/DsbL"/>
</dbReference>
<dbReference type="InterPro" id="IPR012336">
    <property type="entry name" value="Thioredoxin-like_fold"/>
</dbReference>
<organism evidence="6 7">
    <name type="scientific">Dokdonella koreensis DS-123</name>
    <dbReference type="NCBI Taxonomy" id="1300342"/>
    <lineage>
        <taxon>Bacteria</taxon>
        <taxon>Pseudomonadati</taxon>
        <taxon>Pseudomonadota</taxon>
        <taxon>Gammaproteobacteria</taxon>
        <taxon>Lysobacterales</taxon>
        <taxon>Rhodanobacteraceae</taxon>
        <taxon>Dokdonella</taxon>
    </lineage>
</organism>
<keyword evidence="7" id="KW-1185">Reference proteome</keyword>
<comment type="subcellular location">
    <subcellularLocation>
        <location evidence="2">Periplasm</location>
    </subcellularLocation>
</comment>
<dbReference type="OrthoDB" id="9784896at2"/>
<name>A0A167GK25_9GAMM</name>
<comment type="similarity">
    <text evidence="2">Belongs to the thioredoxin family.</text>
</comment>
<sequence length="224" mass="23934">MLKHLVFLLTGLVAASASAQTAAPGQQWQAGKHYFLIEPPQAAAGDKIDVVEVFSYGCPACNSFAPLADKLKAALPANAAMRYVPASFNTAESWPLFQRAFFTAQALGIIDKSHNATFTAVWSNGPLSIRDAASGRMIKPTIEDAAKFYAQYGVSPEDFVATANSFAINTNMKRADAWIKATGVDSTPTIVVNGKYRITGLSAGSWENVIPLVQFLVQKETTGG</sequence>
<dbReference type="InterPro" id="IPR050824">
    <property type="entry name" value="Thiol_disulfide_DsbA"/>
</dbReference>
<dbReference type="PANTHER" id="PTHR35891:SF2">
    <property type="entry name" value="THIOL:DISULFIDE INTERCHANGE PROTEIN DSBA"/>
    <property type="match status" value="1"/>
</dbReference>
<reference evidence="6 7" key="1">
    <citation type="submission" date="2016-04" db="EMBL/GenBank/DDBJ databases">
        <title>Complete genome sequence of Dokdonella koreensis DS-123T.</title>
        <authorList>
            <person name="Kim J.F."/>
            <person name="Lee H."/>
            <person name="Kwak M.-J."/>
        </authorList>
    </citation>
    <scope>NUCLEOTIDE SEQUENCE [LARGE SCALE GENOMIC DNA]</scope>
    <source>
        <strain evidence="6 7">DS-123</strain>
    </source>
</reference>
<feature type="disulfide bond" description="Redox-active" evidence="3">
    <location>
        <begin position="58"/>
        <end position="61"/>
    </location>
</feature>